<dbReference type="PANTHER" id="PTHR24223:SF415">
    <property type="entry name" value="FI20190P1"/>
    <property type="match status" value="1"/>
</dbReference>
<keyword evidence="8" id="KW-0325">Glycoprotein</keyword>
<feature type="transmembrane region" description="Helical" evidence="10">
    <location>
        <begin position="1226"/>
        <end position="1247"/>
    </location>
</feature>
<dbReference type="CDD" id="cd18580">
    <property type="entry name" value="ABC_6TM_ABCC_D2"/>
    <property type="match status" value="1"/>
</dbReference>
<comment type="subcellular location">
    <subcellularLocation>
        <location evidence="1">Membrane</location>
        <topology evidence="1">Multi-pass membrane protein</topology>
    </subcellularLocation>
</comment>
<feature type="transmembrane region" description="Helical" evidence="10">
    <location>
        <begin position="397"/>
        <end position="417"/>
    </location>
</feature>
<feature type="domain" description="ABC transporter" evidence="11">
    <location>
        <begin position="673"/>
        <end position="893"/>
    </location>
</feature>
<accession>A0A3L6L3B2</accession>
<dbReference type="FunFam" id="1.20.1560.10:FF:000082">
    <property type="entry name" value="ABC transporter, multidrug resistance associated protein"/>
    <property type="match status" value="1"/>
</dbReference>
<feature type="domain" description="ABC transporter" evidence="11">
    <location>
        <begin position="1324"/>
        <end position="1557"/>
    </location>
</feature>
<dbReference type="GO" id="GO:0016887">
    <property type="term" value="F:ATP hydrolysis activity"/>
    <property type="evidence" value="ECO:0007669"/>
    <property type="project" value="InterPro"/>
</dbReference>
<feature type="compositionally biased region" description="Polar residues" evidence="9">
    <location>
        <begin position="18"/>
        <end position="28"/>
    </location>
</feature>
<feature type="transmembrane region" description="Helical" evidence="10">
    <location>
        <begin position="296"/>
        <end position="316"/>
    </location>
</feature>
<dbReference type="EMBL" id="QSBY01000008">
    <property type="protein sequence ID" value="RHW71152.1"/>
    <property type="molecule type" value="Genomic_DNA"/>
</dbReference>
<dbReference type="PROSITE" id="PS50929">
    <property type="entry name" value="ABC_TM1F"/>
    <property type="match status" value="2"/>
</dbReference>
<dbReference type="PROSITE" id="PS50893">
    <property type="entry name" value="ABC_TRANSPORTER_2"/>
    <property type="match status" value="2"/>
</dbReference>
<feature type="transmembrane region" description="Helical" evidence="10">
    <location>
        <begin position="370"/>
        <end position="391"/>
    </location>
</feature>
<feature type="transmembrane region" description="Helical" evidence="10">
    <location>
        <begin position="1110"/>
        <end position="1130"/>
    </location>
</feature>
<keyword evidence="4" id="KW-0547">Nucleotide-binding</keyword>
<feature type="transmembrane region" description="Helical" evidence="10">
    <location>
        <begin position="484"/>
        <end position="504"/>
    </location>
</feature>
<evidence type="ECO:0000256" key="4">
    <source>
        <dbReference type="ARBA" id="ARBA00022741"/>
    </source>
</evidence>
<feature type="region of interest" description="Disordered" evidence="9">
    <location>
        <begin position="1"/>
        <end position="35"/>
    </location>
</feature>
<feature type="transmembrane region" description="Helical" evidence="10">
    <location>
        <begin position="516"/>
        <end position="537"/>
    </location>
</feature>
<dbReference type="GO" id="GO:0140359">
    <property type="term" value="F:ABC-type transporter activity"/>
    <property type="evidence" value="ECO:0007669"/>
    <property type="project" value="InterPro"/>
</dbReference>
<gene>
    <name evidence="13" type="ORF">DPX39_080022100</name>
</gene>
<feature type="domain" description="ABC transmembrane type-1" evidence="12">
    <location>
        <begin position="264"/>
        <end position="539"/>
    </location>
</feature>
<dbReference type="Pfam" id="PF00005">
    <property type="entry name" value="ABC_tran"/>
    <property type="match status" value="2"/>
</dbReference>
<dbReference type="FunFam" id="3.40.50.300:FF:000630">
    <property type="entry name" value="ATP-binding cassette (ABC) transporter, putative"/>
    <property type="match status" value="1"/>
</dbReference>
<keyword evidence="5" id="KW-0067">ATP-binding</keyword>
<protein>
    <submittedName>
        <fullName evidence="13">Multidrug resistance protein A</fullName>
    </submittedName>
</protein>
<organism evidence="13 14">
    <name type="scientific">Trypanosoma brucei equiperdum</name>
    <dbReference type="NCBI Taxonomy" id="630700"/>
    <lineage>
        <taxon>Eukaryota</taxon>
        <taxon>Discoba</taxon>
        <taxon>Euglenozoa</taxon>
        <taxon>Kinetoplastea</taxon>
        <taxon>Metakinetoplastina</taxon>
        <taxon>Trypanosomatida</taxon>
        <taxon>Trypanosomatidae</taxon>
        <taxon>Trypanosoma</taxon>
    </lineage>
</organism>
<sequence>MTPNKTPVGDIKLDDNTETNYPINTSGGEPTENHADTDLDTQYKIHEYDTRHAELKQRLMQIWGDDVEYVARGEENANWLQKVTYTWVKKYIRTAVKEELTLEGLPTAQSDHRAHKCGRQLSAVTAESYYRRHLWDPIVGAGVSRRGDSQSRGTLRWVGVLQSGRYKEVMAAVTWQTPPLQRLSEHENGVSPFFSGAVHGEVLFPPEASNNSTMEKPEDLQLLGCGSVSANALDQLAFPGRISAACNLFNAKRGIILWQFPLRVLGDLLTLTVPLILKEYVRYLDAPSHTWGRGMLLAFGLFVAHCVQSVVLHWFYHMGIKGGLCWRSALSAVILEKCFVISPKALALPEMNTGRILNMLTTDVERANEFVQLCLYLWSSPVIFIASTFLLYSLVGWSALVTVVVLPLTLTLNGYIVRQAMKMQRKIMKVADSRVKATNEFISGIRIVKFMAWEPSFIAAIEKQRDTELRYLRRLQRCHTLTSFLNNAMPPLTIAIVFVTYHLLGNKLTPEVVFPTLMLLSVIRMPFLLLPMTLRTVTQFVISMKRVSVFLECENTVKGVGDVTELLATQKNAPPCCCEAAAVFDNAEVTALFPVKLPRIPTVVTSLCGRIMARLCCCGACQPKRHSLSPLEVIDSEDEGEGSAQAGNEKPPGRPGGNQKQPSPEETPRGVNKKVGEARYQLRPKKILRDISIEVPKGKLTVVLGATGSGKSTLLETLLGNFEVTRGSVLAAKSFAYVPQQPWIMNATLRDNILFFTPENEERLRKAVRVCQLEADLQQLPAGMETEIGEKGINLSGGQKARVSLARAVYADRDFYLLDDPLSALDAHVGELIVRDLILGHLACKTRVLATHQLHVLPHADFVVAMEDGTVKFAGESKDFIRSPLCKKLAAEGCERKHEGSSDREVDENDILDGKPVHSNGNEPTQDGGNEGGEKKNAEAVDGRLTLMEEKAVGSVPWKTYKRYVGACGGGCKALLVIFTYFFTELLTVAANLWLSMWSTNKFKLDETTNLYVYLGIVIAGTISVPLRYTTTFGSMRHGSRTLHRFLLRSISTGKMSFFDTTPLGRIVNRFSRDIDRLDNSLPMTFIFLMQVTFSIISAIAVYIGSQPYVLVALIPVCYVYYRLTLFYSASNREIRRVGSTAKAPLMSLVGEALVGSSTISAYGCQAAIMKEALAYIDLVYASSLLENAANRWIGLRVEFLNTVVILVIALTGVIGAMLGVDSHDIALVSLSLTMALMTTAALNWLVRMCGSMEADMNSVERILYYTDNIENEDMPELDELVRAAKKAEETTPRPKASSATTTAIHVPVNGPVERNVVPGWVEFRDVDLRYRDGLPLVLNKVSFRVDPGQKVGIVGRTGSGKSTLLLTFMRMVDTCGGEIIVSGRPIASYGLRELRQLFSMIPQDPVLFDGTVASNLDPFSQATPEEVWRALELVGMRGHVAAESGGIEARVQEGGLNYSVGQRQLLCLARALLKRDSAFILMDEATANIDHALDKQIQNTVRTAFANHTVITIAHRLHTVAQYDKIIVMDNGVVAECGAPRDLALSTSSKFRELLNSLGTNEVKNFMAVVEGAAASRSSG</sequence>
<feature type="transmembrane region" description="Helical" evidence="10">
    <location>
        <begin position="1200"/>
        <end position="1220"/>
    </location>
</feature>
<dbReference type="InterPro" id="IPR044746">
    <property type="entry name" value="ABCC_6TM_D1"/>
</dbReference>
<feature type="region of interest" description="Disordered" evidence="9">
    <location>
        <begin position="897"/>
        <end position="936"/>
    </location>
</feature>
<evidence type="ECO:0000259" key="11">
    <source>
        <dbReference type="PROSITE" id="PS50893"/>
    </source>
</evidence>
<feature type="transmembrane region" description="Helical" evidence="10">
    <location>
        <begin position="1011"/>
        <end position="1031"/>
    </location>
</feature>
<feature type="transmembrane region" description="Helical" evidence="10">
    <location>
        <begin position="964"/>
        <end position="991"/>
    </location>
</feature>
<evidence type="ECO:0000256" key="1">
    <source>
        <dbReference type="ARBA" id="ARBA00004141"/>
    </source>
</evidence>
<evidence type="ECO:0000256" key="7">
    <source>
        <dbReference type="ARBA" id="ARBA00023136"/>
    </source>
</evidence>
<evidence type="ECO:0000256" key="3">
    <source>
        <dbReference type="ARBA" id="ARBA00022692"/>
    </source>
</evidence>
<evidence type="ECO:0000256" key="9">
    <source>
        <dbReference type="SAM" id="MobiDB-lite"/>
    </source>
</evidence>
<dbReference type="InterPro" id="IPR003593">
    <property type="entry name" value="AAA+_ATPase"/>
</dbReference>
<dbReference type="CDD" id="cd03250">
    <property type="entry name" value="ABCC_MRP_domain1"/>
    <property type="match status" value="1"/>
</dbReference>
<dbReference type="SUPFAM" id="SSF90123">
    <property type="entry name" value="ABC transporter transmembrane region"/>
    <property type="match status" value="2"/>
</dbReference>
<feature type="region of interest" description="Disordered" evidence="9">
    <location>
        <begin position="636"/>
        <end position="676"/>
    </location>
</feature>
<dbReference type="Gene3D" id="3.40.50.300">
    <property type="entry name" value="P-loop containing nucleotide triphosphate hydrolases"/>
    <property type="match status" value="2"/>
</dbReference>
<dbReference type="InterPro" id="IPR027417">
    <property type="entry name" value="P-loop_NTPase"/>
</dbReference>
<dbReference type="InterPro" id="IPR011527">
    <property type="entry name" value="ABC1_TM_dom"/>
</dbReference>
<feature type="domain" description="ABC transmembrane type-1" evidence="12">
    <location>
        <begin position="975"/>
        <end position="1255"/>
    </location>
</feature>
<dbReference type="InterPro" id="IPR050173">
    <property type="entry name" value="ABC_transporter_C-like"/>
</dbReference>
<dbReference type="PROSITE" id="PS00211">
    <property type="entry name" value="ABC_TRANSPORTER_1"/>
    <property type="match status" value="2"/>
</dbReference>
<dbReference type="GO" id="GO:0016020">
    <property type="term" value="C:membrane"/>
    <property type="evidence" value="ECO:0007669"/>
    <property type="project" value="UniProtKB-SubCell"/>
</dbReference>
<dbReference type="SUPFAM" id="SSF52540">
    <property type="entry name" value="P-loop containing nucleoside triphosphate hydrolases"/>
    <property type="match status" value="2"/>
</dbReference>
<dbReference type="InterPro" id="IPR044726">
    <property type="entry name" value="ABCC_6TM_D2"/>
</dbReference>
<dbReference type="PANTHER" id="PTHR24223">
    <property type="entry name" value="ATP-BINDING CASSETTE SUB-FAMILY C"/>
    <property type="match status" value="1"/>
</dbReference>
<dbReference type="CDD" id="cd18579">
    <property type="entry name" value="ABC_6TM_ABCC_D1"/>
    <property type="match status" value="1"/>
</dbReference>
<dbReference type="Proteomes" id="UP000266743">
    <property type="component" value="Chromosome 8"/>
</dbReference>
<keyword evidence="7 10" id="KW-0472">Membrane</keyword>
<evidence type="ECO:0000313" key="14">
    <source>
        <dbReference type="Proteomes" id="UP000266743"/>
    </source>
</evidence>
<evidence type="ECO:0000256" key="2">
    <source>
        <dbReference type="ARBA" id="ARBA00022448"/>
    </source>
</evidence>
<evidence type="ECO:0000256" key="5">
    <source>
        <dbReference type="ARBA" id="ARBA00022840"/>
    </source>
</evidence>
<evidence type="ECO:0000256" key="8">
    <source>
        <dbReference type="ARBA" id="ARBA00023180"/>
    </source>
</evidence>
<keyword evidence="6 10" id="KW-1133">Transmembrane helix</keyword>
<dbReference type="GO" id="GO:0005524">
    <property type="term" value="F:ATP binding"/>
    <property type="evidence" value="ECO:0007669"/>
    <property type="project" value="UniProtKB-KW"/>
</dbReference>
<dbReference type="InterPro" id="IPR036640">
    <property type="entry name" value="ABC1_TM_sf"/>
</dbReference>
<evidence type="ECO:0000259" key="12">
    <source>
        <dbReference type="PROSITE" id="PS50929"/>
    </source>
</evidence>
<dbReference type="Pfam" id="PF00664">
    <property type="entry name" value="ABC_membrane"/>
    <property type="match status" value="2"/>
</dbReference>
<dbReference type="InterPro" id="IPR003439">
    <property type="entry name" value="ABC_transporter-like_ATP-bd"/>
</dbReference>
<comment type="caution">
    <text evidence="13">The sequence shown here is derived from an EMBL/GenBank/DDBJ whole genome shotgun (WGS) entry which is preliminary data.</text>
</comment>
<dbReference type="CDD" id="cd03244">
    <property type="entry name" value="ABCC_MRP_domain2"/>
    <property type="match status" value="1"/>
</dbReference>
<keyword evidence="3 10" id="KW-0812">Transmembrane</keyword>
<proteinExistence type="predicted"/>
<reference evidence="13 14" key="1">
    <citation type="submission" date="2018-09" db="EMBL/GenBank/DDBJ databases">
        <title>whole genome sequence of T. equiperdum IVM-t1 strain.</title>
        <authorList>
            <person name="Suganuma K."/>
        </authorList>
    </citation>
    <scope>NUCLEOTIDE SEQUENCE [LARGE SCALE GENOMIC DNA]</scope>
    <source>
        <strain evidence="13 14">IVM-t1</strain>
    </source>
</reference>
<name>A0A3L6L3B2_9TRYP</name>
<dbReference type="SMART" id="SM00382">
    <property type="entry name" value="AAA"/>
    <property type="match status" value="2"/>
</dbReference>
<evidence type="ECO:0000256" key="10">
    <source>
        <dbReference type="SAM" id="Phobius"/>
    </source>
</evidence>
<dbReference type="FunFam" id="3.40.50.300:FF:002055">
    <property type="entry name" value="ATP-binding cassette protein subfamily C, member 1"/>
    <property type="match status" value="1"/>
</dbReference>
<feature type="transmembrane region" description="Helical" evidence="10">
    <location>
        <begin position="1082"/>
        <end position="1104"/>
    </location>
</feature>
<dbReference type="FunFam" id="1.20.1560.10:FF:000010">
    <property type="entry name" value="Multidrug resistance-associated ABC transporter"/>
    <property type="match status" value="1"/>
</dbReference>
<evidence type="ECO:0000313" key="13">
    <source>
        <dbReference type="EMBL" id="RHW71152.1"/>
    </source>
</evidence>
<dbReference type="InterPro" id="IPR017871">
    <property type="entry name" value="ABC_transporter-like_CS"/>
</dbReference>
<evidence type="ECO:0000256" key="6">
    <source>
        <dbReference type="ARBA" id="ARBA00022989"/>
    </source>
</evidence>
<dbReference type="Gene3D" id="1.20.1560.10">
    <property type="entry name" value="ABC transporter type 1, transmembrane domain"/>
    <property type="match status" value="2"/>
</dbReference>
<keyword evidence="2" id="KW-0813">Transport</keyword>